<feature type="transmembrane region" description="Helical" evidence="1">
    <location>
        <begin position="157"/>
        <end position="177"/>
    </location>
</feature>
<reference evidence="2 3" key="1">
    <citation type="journal article" date="2013" name="Genome Announc.">
        <title>Genome Sequence of Novosphingobium lindaniclasticum LE124T, Isolated from a Hexachlorocyclohexane Dumpsite.</title>
        <authorList>
            <person name="Saxena A."/>
            <person name="Nayyar N."/>
            <person name="Sangwan N."/>
            <person name="Kumari R."/>
            <person name="Khurana J.P."/>
            <person name="Lal R."/>
        </authorList>
    </citation>
    <scope>NUCLEOTIDE SEQUENCE [LARGE SCALE GENOMIC DNA]</scope>
    <source>
        <strain evidence="2 3">LE124</strain>
    </source>
</reference>
<keyword evidence="3" id="KW-1185">Reference proteome</keyword>
<evidence type="ECO:0000256" key="1">
    <source>
        <dbReference type="SAM" id="Phobius"/>
    </source>
</evidence>
<feature type="transmembrane region" description="Helical" evidence="1">
    <location>
        <begin position="234"/>
        <end position="255"/>
    </location>
</feature>
<dbReference type="RefSeq" id="WP_021234145.1">
    <property type="nucleotide sequence ID" value="NZ_ATHL01000076.1"/>
</dbReference>
<evidence type="ECO:0000313" key="3">
    <source>
        <dbReference type="Proteomes" id="UP000015527"/>
    </source>
</evidence>
<sequence length="579" mass="62898">MPPSPPREPSSDIEADEWPLRSWGLALLGALVGIAIHWIVRPDRSPQDLNIMQTRAALATFLGVGSLVFGFVVERARIAWSVAAAAIGAAVVALTIYWNGPFGARHAEEPWRIVCAVLAVGIAAPLFQAWRDGRTRWPDGKHFIPYPQAHGHAWTNVVLWCAAWVFVGVTWAMALLLGQLFRLIGIRVLSDLLEKDWMILLLTGAALGAGIGLLRDRDNILRLLQRVVTTILSVLAPVLAFGLVAFLAAIPFTGLSALWDATRSTSPILLGCVIGALCLVNAVIGDEASHEARNPVLRGSVAALGIAMLPLGVIAAISTGLRIDQHGLTPDRLWAVVFTAIACAYGLAYLVALGRWRLHAALHLRVANLRLAVGLCGLALILSTPLVNFGKLSARDQIARLNSGRTTLDTFDWRALRFDFGQAGQAAVRRLADKGRTPQIRAAAQRALKAENRWEIDAAPWEPKRERFDVARLAVLPRGTRLPQALQDKLSQYNACSLDGACTVLREPGSTEAVIVTSSQSHRWVLSNGVWDAVQSRPLVAGKDAERREAALKAGKVEVREVKRRQVFVDGQPVGDEFE</sequence>
<name>T0HQB7_9SPHN</name>
<dbReference type="OrthoDB" id="7402611at2"/>
<dbReference type="InterPro" id="IPR025291">
    <property type="entry name" value="DUF4153"/>
</dbReference>
<protein>
    <recommendedName>
        <fullName evidence="4">DUF4153 domain-containing protein</fullName>
    </recommendedName>
</protein>
<keyword evidence="1" id="KW-0812">Transmembrane</keyword>
<dbReference type="EMBL" id="ATHL01000076">
    <property type="protein sequence ID" value="EQB15252.1"/>
    <property type="molecule type" value="Genomic_DNA"/>
</dbReference>
<feature type="transmembrane region" description="Helical" evidence="1">
    <location>
        <begin position="296"/>
        <end position="321"/>
    </location>
</feature>
<feature type="transmembrane region" description="Helical" evidence="1">
    <location>
        <begin position="371"/>
        <end position="390"/>
    </location>
</feature>
<dbReference type="Pfam" id="PF13687">
    <property type="entry name" value="DUF4153"/>
    <property type="match status" value="1"/>
</dbReference>
<comment type="caution">
    <text evidence="2">The sequence shown here is derived from an EMBL/GenBank/DDBJ whole genome shotgun (WGS) entry which is preliminary data.</text>
</comment>
<keyword evidence="1" id="KW-1133">Transmembrane helix</keyword>
<keyword evidence="1" id="KW-0472">Membrane</keyword>
<evidence type="ECO:0008006" key="4">
    <source>
        <dbReference type="Google" id="ProtNLM"/>
    </source>
</evidence>
<feature type="transmembrane region" description="Helical" evidence="1">
    <location>
        <begin position="333"/>
        <end position="351"/>
    </location>
</feature>
<feature type="transmembrane region" description="Helical" evidence="1">
    <location>
        <begin position="20"/>
        <end position="40"/>
    </location>
</feature>
<feature type="transmembrane region" description="Helical" evidence="1">
    <location>
        <begin position="78"/>
        <end position="98"/>
    </location>
</feature>
<feature type="transmembrane region" description="Helical" evidence="1">
    <location>
        <begin position="52"/>
        <end position="72"/>
    </location>
</feature>
<evidence type="ECO:0000313" key="2">
    <source>
        <dbReference type="EMBL" id="EQB15252.1"/>
    </source>
</evidence>
<proteinExistence type="predicted"/>
<feature type="transmembrane region" description="Helical" evidence="1">
    <location>
        <begin position="197"/>
        <end position="214"/>
    </location>
</feature>
<feature type="transmembrane region" description="Helical" evidence="1">
    <location>
        <begin position="267"/>
        <end position="284"/>
    </location>
</feature>
<dbReference type="Proteomes" id="UP000015527">
    <property type="component" value="Unassembled WGS sequence"/>
</dbReference>
<accession>T0HQB7</accession>
<organism evidence="2 3">
    <name type="scientific">Novosphingobium lindaniclasticum LE124</name>
    <dbReference type="NCBI Taxonomy" id="1096930"/>
    <lineage>
        <taxon>Bacteria</taxon>
        <taxon>Pseudomonadati</taxon>
        <taxon>Pseudomonadota</taxon>
        <taxon>Alphaproteobacteria</taxon>
        <taxon>Sphingomonadales</taxon>
        <taxon>Sphingomonadaceae</taxon>
        <taxon>Novosphingobium</taxon>
    </lineage>
</organism>
<dbReference type="eggNOG" id="COG3449">
    <property type="taxonomic scope" value="Bacteria"/>
</dbReference>
<gene>
    <name evidence="2" type="ORF">L284_11495</name>
</gene>
<dbReference type="PATRIC" id="fig|1096930.3.peg.2282"/>
<feature type="transmembrane region" description="Helical" evidence="1">
    <location>
        <begin position="110"/>
        <end position="130"/>
    </location>
</feature>
<dbReference type="AlphaFoldDB" id="T0HQB7"/>